<keyword evidence="7" id="KW-1185">Reference proteome</keyword>
<dbReference type="PANTHER" id="PTHR10724">
    <property type="entry name" value="30S RIBOSOMAL PROTEIN S1"/>
    <property type="match status" value="1"/>
</dbReference>
<dbReference type="PANTHER" id="PTHR10724:SF7">
    <property type="entry name" value="SMALL RIBOSOMAL SUBUNIT PROTEIN BS1C"/>
    <property type="match status" value="1"/>
</dbReference>
<dbReference type="CDD" id="cd00164">
    <property type="entry name" value="S1_like"/>
    <property type="match status" value="1"/>
</dbReference>
<dbReference type="OrthoDB" id="9810507at2"/>
<name>A0A1I1FSV9_9LACO</name>
<dbReference type="GO" id="GO:0006412">
    <property type="term" value="P:translation"/>
    <property type="evidence" value="ECO:0007669"/>
    <property type="project" value="TreeGrafter"/>
</dbReference>
<dbReference type="NCBIfam" id="NF040579">
    <property type="entry name" value="S1_dom_CvfD"/>
    <property type="match status" value="1"/>
</dbReference>
<comment type="function">
    <text evidence="4">Binds mRNA; thus facilitating recognition of the initiation point. It is needed to translate mRNA with a short Shine-Dalgarno (SD) purine-rich sequence.</text>
</comment>
<evidence type="ECO:0000256" key="4">
    <source>
        <dbReference type="ARBA" id="ARBA00025604"/>
    </source>
</evidence>
<dbReference type="SUPFAM" id="SSF50249">
    <property type="entry name" value="Nucleic acid-binding proteins"/>
    <property type="match status" value="1"/>
</dbReference>
<evidence type="ECO:0000256" key="3">
    <source>
        <dbReference type="ARBA" id="ARBA00023274"/>
    </source>
</evidence>
<evidence type="ECO:0000256" key="1">
    <source>
        <dbReference type="ARBA" id="ARBA00006767"/>
    </source>
</evidence>
<feature type="domain" description="S1 motif" evidence="5">
    <location>
        <begin position="6"/>
        <end position="75"/>
    </location>
</feature>
<proteinExistence type="inferred from homology"/>
<dbReference type="Gene3D" id="2.40.50.140">
    <property type="entry name" value="Nucleic acid-binding proteins"/>
    <property type="match status" value="1"/>
</dbReference>
<dbReference type="RefSeq" id="WP_091502434.1">
    <property type="nucleotide sequence ID" value="NZ_FOLI01000003.1"/>
</dbReference>
<dbReference type="GO" id="GO:0022627">
    <property type="term" value="C:cytosolic small ribosomal subunit"/>
    <property type="evidence" value="ECO:0007669"/>
    <property type="project" value="TreeGrafter"/>
</dbReference>
<keyword evidence="3" id="KW-0687">Ribonucleoprotein</keyword>
<reference evidence="6 7" key="1">
    <citation type="submission" date="2016-10" db="EMBL/GenBank/DDBJ databases">
        <authorList>
            <person name="de Groot N.N."/>
        </authorList>
    </citation>
    <scope>NUCLEOTIDE SEQUENCE [LARGE SCALE GENOMIC DNA]</scope>
    <source>
        <strain evidence="6 7">DSM 19113</strain>
    </source>
</reference>
<dbReference type="PROSITE" id="PS50126">
    <property type="entry name" value="S1"/>
    <property type="match status" value="1"/>
</dbReference>
<evidence type="ECO:0000256" key="2">
    <source>
        <dbReference type="ARBA" id="ARBA00022980"/>
    </source>
</evidence>
<evidence type="ECO:0000313" key="7">
    <source>
        <dbReference type="Proteomes" id="UP000199376"/>
    </source>
</evidence>
<accession>A0A1I1FSV9</accession>
<dbReference type="Pfam" id="PF00575">
    <property type="entry name" value="S1"/>
    <property type="match status" value="1"/>
</dbReference>
<dbReference type="FunFam" id="2.40.50.140:FF:000103">
    <property type="entry name" value="protein RRP5 homolog"/>
    <property type="match status" value="1"/>
</dbReference>
<evidence type="ECO:0000313" key="6">
    <source>
        <dbReference type="EMBL" id="SFC02527.1"/>
    </source>
</evidence>
<protein>
    <submittedName>
        <fullName evidence="6">General stress protein 13</fullName>
    </submittedName>
</protein>
<dbReference type="STRING" id="283737.SAMN05660453_0881"/>
<dbReference type="InterPro" id="IPR050437">
    <property type="entry name" value="Ribos_protein_bS1-like"/>
</dbReference>
<dbReference type="AlphaFoldDB" id="A0A1I1FSV9"/>
<dbReference type="GO" id="GO:0003729">
    <property type="term" value="F:mRNA binding"/>
    <property type="evidence" value="ECO:0007669"/>
    <property type="project" value="TreeGrafter"/>
</dbReference>
<dbReference type="Proteomes" id="UP000199376">
    <property type="component" value="Unassembled WGS sequence"/>
</dbReference>
<keyword evidence="2" id="KW-0689">Ribosomal protein</keyword>
<dbReference type="InterPro" id="IPR012340">
    <property type="entry name" value="NA-bd_OB-fold"/>
</dbReference>
<dbReference type="GO" id="GO:0003735">
    <property type="term" value="F:structural constituent of ribosome"/>
    <property type="evidence" value="ECO:0007669"/>
    <property type="project" value="TreeGrafter"/>
</dbReference>
<organism evidence="6 7">
    <name type="scientific">Fructobacillus durionis</name>
    <dbReference type="NCBI Taxonomy" id="283737"/>
    <lineage>
        <taxon>Bacteria</taxon>
        <taxon>Bacillati</taxon>
        <taxon>Bacillota</taxon>
        <taxon>Bacilli</taxon>
        <taxon>Lactobacillales</taxon>
        <taxon>Lactobacillaceae</taxon>
        <taxon>Fructobacillus</taxon>
    </lineage>
</organism>
<dbReference type="EMBL" id="FOLI01000003">
    <property type="protein sequence ID" value="SFC02527.1"/>
    <property type="molecule type" value="Genomic_DNA"/>
</dbReference>
<dbReference type="SMART" id="SM00316">
    <property type="entry name" value="S1"/>
    <property type="match status" value="1"/>
</dbReference>
<sequence>MNYKIGQKVTGTVTGIQPYGAFVKLDEDTQGLIHISELKSGVVKNLSDELSVGQKVSAIVLDIDQYSQKISLSVRQVPLMSLAYTPIIKNNNVKRRFWTNYHLDFGFEPIALAMPGWMAEASKRLHLDDQQKGEKTK</sequence>
<dbReference type="InterPro" id="IPR003029">
    <property type="entry name" value="S1_domain"/>
</dbReference>
<dbReference type="PRINTS" id="PR00681">
    <property type="entry name" value="RIBOSOMALS1"/>
</dbReference>
<dbReference type="InterPro" id="IPR035104">
    <property type="entry name" value="Ribosomal_protein_S1-like"/>
</dbReference>
<gene>
    <name evidence="6" type="ORF">SAMN05660453_0881</name>
</gene>
<evidence type="ECO:0000259" key="5">
    <source>
        <dbReference type="PROSITE" id="PS50126"/>
    </source>
</evidence>
<comment type="similarity">
    <text evidence="1">Belongs to the bacterial ribosomal protein bS1 family.</text>
</comment>